<dbReference type="RefSeq" id="WP_103958314.1">
    <property type="nucleotide sequence ID" value="NZ_FNVT01000006.1"/>
</dbReference>
<organism evidence="1 2">
    <name type="scientific">Nonomuraea solani</name>
    <dbReference type="NCBI Taxonomy" id="1144553"/>
    <lineage>
        <taxon>Bacteria</taxon>
        <taxon>Bacillati</taxon>
        <taxon>Actinomycetota</taxon>
        <taxon>Actinomycetes</taxon>
        <taxon>Streptosporangiales</taxon>
        <taxon>Streptosporangiaceae</taxon>
        <taxon>Nonomuraea</taxon>
    </lineage>
</organism>
<sequence>MADDDAWYHSIVTGRRQTLDTVRLTMTAVETYGLDNAVGQRLAKIESADRWRSLLTVPADPHQ</sequence>
<reference evidence="1 2" key="1">
    <citation type="submission" date="2016-10" db="EMBL/GenBank/DDBJ databases">
        <authorList>
            <person name="de Groot N.N."/>
        </authorList>
    </citation>
    <scope>NUCLEOTIDE SEQUENCE [LARGE SCALE GENOMIC DNA]</scope>
    <source>
        <strain evidence="1 2">CGMCC 4.7037</strain>
    </source>
</reference>
<dbReference type="EMBL" id="FNVT01000006">
    <property type="protein sequence ID" value="SEG89250.1"/>
    <property type="molecule type" value="Genomic_DNA"/>
</dbReference>
<gene>
    <name evidence="1" type="ORF">SAMN05444920_106415</name>
</gene>
<proteinExistence type="predicted"/>
<accession>A0A1H6DVF7</accession>
<dbReference type="AlphaFoldDB" id="A0A1H6DVF7"/>
<name>A0A1H6DVF7_9ACTN</name>
<keyword evidence="2" id="KW-1185">Reference proteome</keyword>
<evidence type="ECO:0000313" key="1">
    <source>
        <dbReference type="EMBL" id="SEG89250.1"/>
    </source>
</evidence>
<protein>
    <submittedName>
        <fullName evidence="1">Uncharacterized protein</fullName>
    </submittedName>
</protein>
<evidence type="ECO:0000313" key="2">
    <source>
        <dbReference type="Proteomes" id="UP000236732"/>
    </source>
</evidence>
<dbReference type="Proteomes" id="UP000236732">
    <property type="component" value="Unassembled WGS sequence"/>
</dbReference>